<keyword evidence="4" id="KW-1185">Reference proteome</keyword>
<dbReference type="Proteomes" id="UP000654947">
    <property type="component" value="Unassembled WGS sequence"/>
</dbReference>
<dbReference type="GO" id="GO:0042597">
    <property type="term" value="C:periplasmic space"/>
    <property type="evidence" value="ECO:0007669"/>
    <property type="project" value="UniProtKB-ARBA"/>
</dbReference>
<keyword evidence="1" id="KW-0732">Signal</keyword>
<evidence type="ECO:0000256" key="1">
    <source>
        <dbReference type="SAM" id="SignalP"/>
    </source>
</evidence>
<accession>A0A919CGX5</accession>
<organism evidence="3 4">
    <name type="scientific">Nocardiopsis kunsanensis</name>
    <dbReference type="NCBI Taxonomy" id="141693"/>
    <lineage>
        <taxon>Bacteria</taxon>
        <taxon>Bacillati</taxon>
        <taxon>Actinomycetota</taxon>
        <taxon>Actinomycetes</taxon>
        <taxon>Streptosporangiales</taxon>
        <taxon>Nocardiopsidaceae</taxon>
        <taxon>Nocardiopsis</taxon>
    </lineage>
</organism>
<dbReference type="InterPro" id="IPR000914">
    <property type="entry name" value="SBP_5_dom"/>
</dbReference>
<feature type="signal peptide" evidence="1">
    <location>
        <begin position="1"/>
        <end position="21"/>
    </location>
</feature>
<gene>
    <name evidence="3" type="ORF">GCM10007147_14990</name>
</gene>
<dbReference type="EMBL" id="BMXL01000005">
    <property type="protein sequence ID" value="GHD21519.1"/>
    <property type="molecule type" value="Genomic_DNA"/>
</dbReference>
<dbReference type="Gene3D" id="3.40.190.10">
    <property type="entry name" value="Periplasmic binding protein-like II"/>
    <property type="match status" value="1"/>
</dbReference>
<dbReference type="SUPFAM" id="SSF53850">
    <property type="entry name" value="Periplasmic binding protein-like II"/>
    <property type="match status" value="1"/>
</dbReference>
<dbReference type="InterPro" id="IPR039424">
    <property type="entry name" value="SBP_5"/>
</dbReference>
<reference evidence="3 4" key="1">
    <citation type="journal article" date="2014" name="Int. J. Syst. Evol. Microbiol.">
        <title>Complete genome sequence of Corynebacterium casei LMG S-19264T (=DSM 44701T), isolated from a smear-ripened cheese.</title>
        <authorList>
            <consortium name="US DOE Joint Genome Institute (JGI-PGF)"/>
            <person name="Walter F."/>
            <person name="Albersmeier A."/>
            <person name="Kalinowski J."/>
            <person name="Ruckert C."/>
        </authorList>
    </citation>
    <scope>NUCLEOTIDE SEQUENCE [LARGE SCALE GENOMIC DNA]</scope>
    <source>
        <strain evidence="3 4">KCTC 19473</strain>
    </source>
</reference>
<dbReference type="AlphaFoldDB" id="A0A919CGX5"/>
<dbReference type="RefSeq" id="WP_193517624.1">
    <property type="nucleotide sequence ID" value="NZ_BMXL01000005.1"/>
</dbReference>
<dbReference type="Pfam" id="PF00496">
    <property type="entry name" value="SBP_bac_5"/>
    <property type="match status" value="1"/>
</dbReference>
<name>A0A919CGX5_9ACTN</name>
<dbReference type="PANTHER" id="PTHR30290:SF65">
    <property type="entry name" value="MONOACYL PHOSPHATIDYLINOSITOL TETRAMANNOSIDE-BINDING PROTEIN LPQW-RELATED"/>
    <property type="match status" value="1"/>
</dbReference>
<dbReference type="GO" id="GO:1904680">
    <property type="term" value="F:peptide transmembrane transporter activity"/>
    <property type="evidence" value="ECO:0007669"/>
    <property type="project" value="TreeGrafter"/>
</dbReference>
<dbReference type="GO" id="GO:0015833">
    <property type="term" value="P:peptide transport"/>
    <property type="evidence" value="ECO:0007669"/>
    <property type="project" value="TreeGrafter"/>
</dbReference>
<evidence type="ECO:0000313" key="4">
    <source>
        <dbReference type="Proteomes" id="UP000654947"/>
    </source>
</evidence>
<dbReference type="CDD" id="cd08501">
    <property type="entry name" value="PBP2_Lpqw"/>
    <property type="match status" value="1"/>
</dbReference>
<evidence type="ECO:0000313" key="3">
    <source>
        <dbReference type="EMBL" id="GHD21519.1"/>
    </source>
</evidence>
<dbReference type="Gene3D" id="3.90.76.10">
    <property type="entry name" value="Dipeptide-binding Protein, Domain 1"/>
    <property type="match status" value="1"/>
</dbReference>
<sequence length="572" mass="64054">MRIGKWRYLAPAAALVLVAGACGSSEDDDQGGGQEAAAELAAEDLNPADRDDLQDGGDFVWALSEYEDQHNMAHVQGNKGDVRRVVAATMPSATRYDEKGGYEPREEYVLDYGVSDDGLEVSYELNPEAEWSNGEPITWKDYEANAMTRGGHRDDEFELGTTVGYERIDSVEKGEDEYSFTLRMEEPFGEWQTFFNELYPAEYMEDEEKFAEGYFGDLPVTAGPFGNAEFDEVAERITVERNEDWWGDEAKLDRIIFDAMDSSAQAGAFDNGEIDAFYLGYDAAAYERLKDQEGNGAYFTQAVNHGHRFMSLNGSSPRLEDKRVRHAVAMTIDREVMAEVALGAVNWPITGEVNRLLRSSQNGFQDNSGDLGEVDTERAEELLDEAGWTLEDGDEFRTNEDGDTLTLNYVVSEGLDLAQDEGEMAQQMLAEVGIEVEVQPVPSNALFSEYIIPGNYELAAFVTVGEHPFNADTKGNYGGPLDEDGEDWGNNTSRHSTPEINEKFDELAETTDDERYTEIVNEIDTLLWEEVLTIPMFERPGFWVMDENLHNFGEYGLATDYVYEDIGWAADE</sequence>
<feature type="domain" description="Solute-binding protein family 5" evidence="2">
    <location>
        <begin position="112"/>
        <end position="465"/>
    </location>
</feature>
<dbReference type="PANTHER" id="PTHR30290">
    <property type="entry name" value="PERIPLASMIC BINDING COMPONENT OF ABC TRANSPORTER"/>
    <property type="match status" value="1"/>
</dbReference>
<proteinExistence type="predicted"/>
<dbReference type="Gene3D" id="3.10.105.10">
    <property type="entry name" value="Dipeptide-binding Protein, Domain 3"/>
    <property type="match status" value="1"/>
</dbReference>
<protein>
    <recommendedName>
        <fullName evidence="2">Solute-binding protein family 5 domain-containing protein</fullName>
    </recommendedName>
</protein>
<dbReference type="PROSITE" id="PS51257">
    <property type="entry name" value="PROKAR_LIPOPROTEIN"/>
    <property type="match status" value="1"/>
</dbReference>
<comment type="caution">
    <text evidence="3">The sequence shown here is derived from an EMBL/GenBank/DDBJ whole genome shotgun (WGS) entry which is preliminary data.</text>
</comment>
<evidence type="ECO:0000259" key="2">
    <source>
        <dbReference type="Pfam" id="PF00496"/>
    </source>
</evidence>
<dbReference type="GO" id="GO:0043190">
    <property type="term" value="C:ATP-binding cassette (ABC) transporter complex"/>
    <property type="evidence" value="ECO:0007669"/>
    <property type="project" value="InterPro"/>
</dbReference>
<feature type="chain" id="PRO_5039502757" description="Solute-binding protein family 5 domain-containing protein" evidence="1">
    <location>
        <begin position="22"/>
        <end position="572"/>
    </location>
</feature>
<dbReference type="InterPro" id="IPR030678">
    <property type="entry name" value="Peptide/Ni-bd"/>
</dbReference>
<dbReference type="PIRSF" id="PIRSF002741">
    <property type="entry name" value="MppA"/>
    <property type="match status" value="1"/>
</dbReference>